<dbReference type="AlphaFoldDB" id="A0A927H7K9"/>
<dbReference type="Pfam" id="PF01636">
    <property type="entry name" value="APH"/>
    <property type="match status" value="1"/>
</dbReference>
<comment type="caution">
    <text evidence="2">The sequence shown here is derived from an EMBL/GenBank/DDBJ whole genome shotgun (WGS) entry which is preliminary data.</text>
</comment>
<sequence>MTAYEKPSLNEENVARLLEELYGMLIEDVSPVGGGNLSSVFFFQKGGNAFVIRFSDLEGAYARERCVSRLLASQGVPYPKALEEGRYGSLTYSVSERLPGGMLADLPDAQKGSLLPDLVRVVTKMNFADVARTRGFGWLDADGNGTYDTWQQYIADFYKEDQTGTFWENWTDLFRSTCLEKEVFDECYARLMAFAPYNAPHRHFVHNDCHAWNMLTDGRSITGIIDANGLYGDFLIDLSIAETAVPGHDVIAAFREYHDRQGIAVPDFKERMLGARYYKGLDAMRFYAKMGWQDAYRHTRDRLLYLTN</sequence>
<dbReference type="SUPFAM" id="SSF56112">
    <property type="entry name" value="Protein kinase-like (PK-like)"/>
    <property type="match status" value="1"/>
</dbReference>
<keyword evidence="3" id="KW-1185">Reference proteome</keyword>
<dbReference type="InterPro" id="IPR011009">
    <property type="entry name" value="Kinase-like_dom_sf"/>
</dbReference>
<dbReference type="Gene3D" id="3.30.200.150">
    <property type="match status" value="1"/>
</dbReference>
<dbReference type="Gene3D" id="3.90.1200.10">
    <property type="match status" value="1"/>
</dbReference>
<protein>
    <submittedName>
        <fullName evidence="2">Aminoglycoside phosphotransferase family protein</fullName>
    </submittedName>
</protein>
<feature type="domain" description="Aminoglycoside phosphotransferase" evidence="1">
    <location>
        <begin position="29"/>
        <end position="244"/>
    </location>
</feature>
<name>A0A927H7K9_9BACL</name>
<organism evidence="2 3">
    <name type="scientific">Paenibacillus arenilitoris</name>
    <dbReference type="NCBI Taxonomy" id="2772299"/>
    <lineage>
        <taxon>Bacteria</taxon>
        <taxon>Bacillati</taxon>
        <taxon>Bacillota</taxon>
        <taxon>Bacilli</taxon>
        <taxon>Bacillales</taxon>
        <taxon>Paenibacillaceae</taxon>
        <taxon>Paenibacillus</taxon>
    </lineage>
</organism>
<dbReference type="RefSeq" id="WP_190863752.1">
    <property type="nucleotide sequence ID" value="NZ_JACXIY010000022.1"/>
</dbReference>
<proteinExistence type="predicted"/>
<accession>A0A927H7K9</accession>
<dbReference type="EMBL" id="JACXIY010000022">
    <property type="protein sequence ID" value="MBD2870647.1"/>
    <property type="molecule type" value="Genomic_DNA"/>
</dbReference>
<dbReference type="InterPro" id="IPR002575">
    <property type="entry name" value="Aminoglycoside_PTrfase"/>
</dbReference>
<dbReference type="Proteomes" id="UP000632125">
    <property type="component" value="Unassembled WGS sequence"/>
</dbReference>
<evidence type="ECO:0000259" key="1">
    <source>
        <dbReference type="Pfam" id="PF01636"/>
    </source>
</evidence>
<reference evidence="2" key="1">
    <citation type="submission" date="2020-09" db="EMBL/GenBank/DDBJ databases">
        <title>A novel bacterium of genus Paenibacillus, isolated from South China Sea.</title>
        <authorList>
            <person name="Huang H."/>
            <person name="Mo K."/>
            <person name="Hu Y."/>
        </authorList>
    </citation>
    <scope>NUCLEOTIDE SEQUENCE</scope>
    <source>
        <strain evidence="2">IB182493</strain>
    </source>
</reference>
<evidence type="ECO:0000313" key="2">
    <source>
        <dbReference type="EMBL" id="MBD2870647.1"/>
    </source>
</evidence>
<evidence type="ECO:0000313" key="3">
    <source>
        <dbReference type="Proteomes" id="UP000632125"/>
    </source>
</evidence>
<gene>
    <name evidence="2" type="ORF">IDH41_18865</name>
</gene>